<organism evidence="8 9">
    <name type="scientific">Prymnesium parvum</name>
    <name type="common">Toxic golden alga</name>
    <dbReference type="NCBI Taxonomy" id="97485"/>
    <lineage>
        <taxon>Eukaryota</taxon>
        <taxon>Haptista</taxon>
        <taxon>Haptophyta</taxon>
        <taxon>Prymnesiophyceae</taxon>
        <taxon>Prymnesiales</taxon>
        <taxon>Prymnesiaceae</taxon>
        <taxon>Prymnesium</taxon>
    </lineage>
</organism>
<dbReference type="GO" id="GO:0008270">
    <property type="term" value="F:zinc ion binding"/>
    <property type="evidence" value="ECO:0007669"/>
    <property type="project" value="UniProtKB-KW"/>
</dbReference>
<dbReference type="InterPro" id="IPR007502">
    <property type="entry name" value="Helicase-assoc_dom"/>
</dbReference>
<dbReference type="Gene3D" id="3.40.50.300">
    <property type="entry name" value="P-loop containing nucleotide triphosphate hydrolases"/>
    <property type="match status" value="2"/>
</dbReference>
<dbReference type="CDD" id="cd17917">
    <property type="entry name" value="DEXHc_RHA-like"/>
    <property type="match status" value="1"/>
</dbReference>
<keyword evidence="1" id="KW-0547">Nucleotide-binding</keyword>
<feature type="domain" description="Helicase C-terminal" evidence="7">
    <location>
        <begin position="711"/>
        <end position="884"/>
    </location>
</feature>
<dbReference type="CDD" id="cd18791">
    <property type="entry name" value="SF2_C_RHA"/>
    <property type="match status" value="1"/>
</dbReference>
<keyword evidence="9" id="KW-1185">Reference proteome</keyword>
<dbReference type="PROSITE" id="PS51192">
    <property type="entry name" value="HELICASE_ATP_BIND_1"/>
    <property type="match status" value="1"/>
</dbReference>
<feature type="domain" description="Helicase ATP-binding" evidence="6">
    <location>
        <begin position="488"/>
        <end position="648"/>
    </location>
</feature>
<reference evidence="8 9" key="1">
    <citation type="journal article" date="2024" name="Science">
        <title>Giant polyketide synthase enzymes in the biosynthesis of giant marine polyether toxins.</title>
        <authorList>
            <person name="Fallon T.R."/>
            <person name="Shende V.V."/>
            <person name="Wierzbicki I.H."/>
            <person name="Pendleton A.L."/>
            <person name="Watervoot N.F."/>
            <person name="Auber R.P."/>
            <person name="Gonzalez D.J."/>
            <person name="Wisecaver J.H."/>
            <person name="Moore B.S."/>
        </authorList>
    </citation>
    <scope>NUCLEOTIDE SEQUENCE [LARGE SCALE GENOMIC DNA]</scope>
    <source>
        <strain evidence="8 9">12B1</strain>
    </source>
</reference>
<accession>A0AB34IRM2</accession>
<evidence type="ECO:0000259" key="7">
    <source>
        <dbReference type="PROSITE" id="PS51194"/>
    </source>
</evidence>
<feature type="domain" description="RING-type" evidence="5">
    <location>
        <begin position="1637"/>
        <end position="1698"/>
    </location>
</feature>
<dbReference type="Proteomes" id="UP001515480">
    <property type="component" value="Unassembled WGS sequence"/>
</dbReference>
<keyword evidence="3" id="KW-0479">Metal-binding</keyword>
<dbReference type="SMART" id="SM01197">
    <property type="entry name" value="FANCL_C"/>
    <property type="match status" value="1"/>
</dbReference>
<name>A0AB34IRM2_PRYPA</name>
<evidence type="ECO:0000313" key="8">
    <source>
        <dbReference type="EMBL" id="KAL1504712.1"/>
    </source>
</evidence>
<protein>
    <recommendedName>
        <fullName evidence="10">Anaphase-promoting complex subunit 11</fullName>
    </recommendedName>
</protein>
<dbReference type="PROSITE" id="PS50089">
    <property type="entry name" value="ZF_RING_2"/>
    <property type="match status" value="1"/>
</dbReference>
<dbReference type="Pfam" id="PF00270">
    <property type="entry name" value="DEAD"/>
    <property type="match status" value="1"/>
</dbReference>
<dbReference type="SMART" id="SM00847">
    <property type="entry name" value="HA2"/>
    <property type="match status" value="1"/>
</dbReference>
<evidence type="ECO:0008006" key="10">
    <source>
        <dbReference type="Google" id="ProtNLM"/>
    </source>
</evidence>
<dbReference type="InterPro" id="IPR013083">
    <property type="entry name" value="Znf_RING/FYVE/PHD"/>
</dbReference>
<dbReference type="Gene3D" id="3.30.40.10">
    <property type="entry name" value="Zinc/RING finger domain, C3HC4 (zinc finger)"/>
    <property type="match status" value="1"/>
</dbReference>
<dbReference type="PANTHER" id="PTHR18934:SF145">
    <property type="entry name" value="ATP-DEPENDENT RNA HELICASE DHX57-RELATED"/>
    <property type="match status" value="1"/>
</dbReference>
<dbReference type="SUPFAM" id="SSF88723">
    <property type="entry name" value="PIN domain-like"/>
    <property type="match status" value="1"/>
</dbReference>
<keyword evidence="2" id="KW-0067">ATP-binding</keyword>
<dbReference type="InterPro" id="IPR027417">
    <property type="entry name" value="P-loop_NTPase"/>
</dbReference>
<sequence>MGIHQLQSWVDEHAVETSNLHVLSRGTRALIDGAALCFFLISTSAEARLGDYRALDAAVRRTLHNLARAGLRVTVYLDGEAVALKSFVLRGRREQRAKAAELLRAKCLDGVGVDASELHAPELMMEQFACSVAAAGVAVRQCTNESDPTIARDCHDSAEPSVILSDDSDFYLFRGVRYIRLSELRLHEDECAPRDFAFHERTPQQGTLVAMGRCWTRETLARIAGLDELTLLEWTMLMGNDYTRAFPLTSYGHAIASGLLARSSSDRPSANEVRQFLLDTHAERARLWSLREPEPALQQALVYSYRLYEHADMSDLKLQYCRRRHTELEVVGRQQMDVSSVGAAALAELADGCRGRVVVVHHFDLEEAHEEGAAHTRLGAQVEERHLVALRRLLDGERAPDALATLRGGRRSGLLRLDWEDMEVARLYERLCRRLLRAGCCDPSAPSELFDGPSFHVFATRQPICRAPCTPHEATASHPSPHDVRPLLPVDAHRADILRLGETGCGKSSRVPLFLLDQSRRHRIMVAQPRRIAAHGLYERAVHEGRAEEVGLRLGHGVRKETSATRLWYVTTGYLCTLLNHTPAAAARLSHIVLDECHERSVQTDLLCMAARRLLAALPHLRVVLMSATLHVGSLVEYFSATIGPAQVSEPLFVGARRFPLREVYLEDVALVEALPERIRSIADRLARTCAPASRLHLPACTRDVTSKQVEVAIWLVRVLASPPSVDGGGGAMLLLVPGLTEIEEVGEAFQGASRYLFVPIHSDIPFEEQLAAFEPSPAGVTKVVVATNAAESSLTLPDVDVVICFGSAKQLTYNESHRLSQLRREWISKASATQRAGRTARTRPGTVYRLYPRQLHEAFAEHNAAEIIKLPLANTLLLLKTIVAADESVTELLQEMIEAPQAANVTAGLAHLAALAMLEHRGGEADPVHLDRAPLSPLGLLAAALPVDPELTRLIARGHILGCTPEAIALAAALAQPRAPFRVANQLIHTDPSEYNQIVQVAFFGRHYFDRGMYSEPLAMVVLLAEVQQIMQDQQPTRRLSRWCTAHGLVLKYVRQLYGMFRWLSQAVAKHLAVPLSSLELSSPSFAHEPDDGSFKLILLRSLLVWSFPENQLRARPPKLKRGIRQEGGDAQRVRFGRILPAPTLAALLPPPLVYTSSSLSCDVIHVARASVVDFSTLNHLVATLLLPALEPAWAFVQGIHGEACVWVPDEKAALAREVLRQCVSDEEVLSHAARSDAGTSPSTSAHARFDLGTPTSKYQNVLKELKSRRGLARHERVASIRLMESGTGSLILSNCETLCSSEGVLSERSARLLQALFGEGAKLKVQPGQAEAHQVVDFKPSVPWAGASQTMSEPVVERRTPEVPHADAAGYLRSTSGVDRNTICLGPTATLEAALTAPTEACSAQKAQSVSHTTPAPAAASPAEDEYSPGVAYEEGGDSWPTTGGSPAAVNALFTDRPLGTRLLCTMAAGYKDRTLRVCEDVEGGDEPRIVAVPMLGTVLGLEWTYCGERALLPRQTVMKSALPEMDPVAPQELMAVAASIMQLGDSGSAGTTFAANDVTLLPPDMEWLTLVLLCGGHASDPGLLCEWQVEAAKAVAAELENQPIEPSMQIVASLRSLFDPWVSKARPPDDASDCPICCSVANERGQTPQLACQTCSNMFHASCLFSWLRFQSDLTDGFDDDVDNGSRRRCCPICRSRVT</sequence>
<proteinExistence type="predicted"/>
<evidence type="ECO:0000256" key="2">
    <source>
        <dbReference type="ARBA" id="ARBA00022840"/>
    </source>
</evidence>
<evidence type="ECO:0000256" key="1">
    <source>
        <dbReference type="ARBA" id="ARBA00022741"/>
    </source>
</evidence>
<dbReference type="SMART" id="SM00487">
    <property type="entry name" value="DEXDc"/>
    <property type="match status" value="1"/>
</dbReference>
<comment type="caution">
    <text evidence="8">The sequence shown here is derived from an EMBL/GenBank/DDBJ whole genome shotgun (WGS) entry which is preliminary data.</text>
</comment>
<evidence type="ECO:0000256" key="4">
    <source>
        <dbReference type="SAM" id="MobiDB-lite"/>
    </source>
</evidence>
<dbReference type="SUPFAM" id="SSF57850">
    <property type="entry name" value="RING/U-box"/>
    <property type="match status" value="1"/>
</dbReference>
<dbReference type="PROSITE" id="PS51194">
    <property type="entry name" value="HELICASE_CTER"/>
    <property type="match status" value="1"/>
</dbReference>
<evidence type="ECO:0000313" key="9">
    <source>
        <dbReference type="Proteomes" id="UP001515480"/>
    </source>
</evidence>
<dbReference type="InterPro" id="IPR029060">
    <property type="entry name" value="PIN-like_dom_sf"/>
</dbReference>
<gene>
    <name evidence="8" type="ORF">AB1Y20_008491</name>
</gene>
<dbReference type="GO" id="GO:0003723">
    <property type="term" value="F:RNA binding"/>
    <property type="evidence" value="ECO:0007669"/>
    <property type="project" value="TreeGrafter"/>
</dbReference>
<keyword evidence="3" id="KW-0862">Zinc</keyword>
<dbReference type="Gene3D" id="3.40.50.1010">
    <property type="entry name" value="5'-nuclease"/>
    <property type="match status" value="1"/>
</dbReference>
<dbReference type="InterPro" id="IPR014001">
    <property type="entry name" value="Helicase_ATP-bd"/>
</dbReference>
<evidence type="ECO:0000259" key="5">
    <source>
        <dbReference type="PROSITE" id="PS50089"/>
    </source>
</evidence>
<evidence type="ECO:0000256" key="3">
    <source>
        <dbReference type="PROSITE-ProRule" id="PRU00175"/>
    </source>
</evidence>
<evidence type="ECO:0000259" key="6">
    <source>
        <dbReference type="PROSITE" id="PS51192"/>
    </source>
</evidence>
<feature type="region of interest" description="Disordered" evidence="4">
    <location>
        <begin position="1408"/>
        <end position="1445"/>
    </location>
</feature>
<dbReference type="InterPro" id="IPR011545">
    <property type="entry name" value="DEAD/DEAH_box_helicase_dom"/>
</dbReference>
<dbReference type="PANTHER" id="PTHR18934">
    <property type="entry name" value="ATP-DEPENDENT RNA HELICASE"/>
    <property type="match status" value="1"/>
</dbReference>
<dbReference type="GO" id="GO:0004386">
    <property type="term" value="F:helicase activity"/>
    <property type="evidence" value="ECO:0007669"/>
    <property type="project" value="TreeGrafter"/>
</dbReference>
<dbReference type="InterPro" id="IPR001841">
    <property type="entry name" value="Znf_RING"/>
</dbReference>
<dbReference type="InterPro" id="IPR001650">
    <property type="entry name" value="Helicase_C-like"/>
</dbReference>
<dbReference type="GO" id="GO:0005524">
    <property type="term" value="F:ATP binding"/>
    <property type="evidence" value="ECO:0007669"/>
    <property type="project" value="UniProtKB-KW"/>
</dbReference>
<dbReference type="Gene3D" id="1.20.120.1080">
    <property type="match status" value="1"/>
</dbReference>
<dbReference type="Pfam" id="PF00271">
    <property type="entry name" value="Helicase_C"/>
    <property type="match status" value="1"/>
</dbReference>
<dbReference type="SUPFAM" id="SSF52540">
    <property type="entry name" value="P-loop containing nucleoside triphosphate hydrolases"/>
    <property type="match status" value="1"/>
</dbReference>
<dbReference type="SMART" id="SM00490">
    <property type="entry name" value="HELICc"/>
    <property type="match status" value="1"/>
</dbReference>
<dbReference type="EMBL" id="JBGBPQ010000019">
    <property type="protein sequence ID" value="KAL1504712.1"/>
    <property type="molecule type" value="Genomic_DNA"/>
</dbReference>
<keyword evidence="3" id="KW-0863">Zinc-finger</keyword>